<organism evidence="1 2">
    <name type="scientific">Nocardia arthritidis</name>
    <dbReference type="NCBI Taxonomy" id="228602"/>
    <lineage>
        <taxon>Bacteria</taxon>
        <taxon>Bacillati</taxon>
        <taxon>Actinomycetota</taxon>
        <taxon>Actinomycetes</taxon>
        <taxon>Mycobacteriales</taxon>
        <taxon>Nocardiaceae</taxon>
        <taxon>Nocardia</taxon>
    </lineage>
</organism>
<dbReference type="RefSeq" id="WP_167477005.1">
    <property type="nucleotide sequence ID" value="NZ_CP046172.1"/>
</dbReference>
<dbReference type="AlphaFoldDB" id="A0A6G9YNC9"/>
<evidence type="ECO:0000313" key="2">
    <source>
        <dbReference type="Proteomes" id="UP000503540"/>
    </source>
</evidence>
<reference evidence="1 2" key="1">
    <citation type="journal article" date="2019" name="ACS Chem. Biol.">
        <title>Identification and Mobilization of a Cryptic Antibiotic Biosynthesis Gene Locus from a Human-Pathogenic Nocardia Isolate.</title>
        <authorList>
            <person name="Herisse M."/>
            <person name="Ishida K."/>
            <person name="Porter J.L."/>
            <person name="Howden B."/>
            <person name="Hertweck C."/>
            <person name="Stinear T.P."/>
            <person name="Pidot S.J."/>
        </authorList>
    </citation>
    <scope>NUCLEOTIDE SEQUENCE [LARGE SCALE GENOMIC DNA]</scope>
    <source>
        <strain evidence="1 2">AUSMDU00012717</strain>
    </source>
</reference>
<dbReference type="EMBL" id="CP046172">
    <property type="protein sequence ID" value="QIS14630.1"/>
    <property type="molecule type" value="Genomic_DNA"/>
</dbReference>
<name>A0A6G9YNC9_9NOCA</name>
<accession>A0A6G9YNC9</accession>
<proteinExistence type="predicted"/>
<dbReference type="KEGG" id="nah:F5544_33975"/>
<sequence length="55" mass="5858">MSTVTVAVLLGFVCCALLIRALGARDYERQAHRVAARAESGLFARRRGPGRGADA</sequence>
<evidence type="ECO:0000313" key="1">
    <source>
        <dbReference type="EMBL" id="QIS14630.1"/>
    </source>
</evidence>
<gene>
    <name evidence="1" type="ORF">F5544_33975</name>
</gene>
<keyword evidence="2" id="KW-1185">Reference proteome</keyword>
<protein>
    <submittedName>
        <fullName evidence="1">Uncharacterized protein</fullName>
    </submittedName>
</protein>
<dbReference type="Proteomes" id="UP000503540">
    <property type="component" value="Chromosome"/>
</dbReference>